<dbReference type="InterPro" id="IPR017582">
    <property type="entry name" value="SelU"/>
</dbReference>
<protein>
    <submittedName>
        <fullName evidence="2">tRNA 2-selenouridine synthase</fullName>
    </submittedName>
</protein>
<feature type="domain" description="tRNA 2-selenouridine synthase AAA" evidence="1">
    <location>
        <begin position="127"/>
        <end position="297"/>
    </location>
</feature>
<proteinExistence type="predicted"/>
<dbReference type="GO" id="GO:0002098">
    <property type="term" value="P:tRNA wobble uridine modification"/>
    <property type="evidence" value="ECO:0007669"/>
    <property type="project" value="InterPro"/>
</dbReference>
<gene>
    <name evidence="2" type="ORF">SAMN04488108_2814</name>
</gene>
<reference evidence="3" key="1">
    <citation type="submission" date="2016-12" db="EMBL/GenBank/DDBJ databases">
        <authorList>
            <person name="Varghese N."/>
            <person name="Submissions S."/>
        </authorList>
    </citation>
    <scope>NUCLEOTIDE SEQUENCE [LARGE SCALE GENOMIC DNA]</scope>
    <source>
        <strain evidence="3">DSM 25035</strain>
    </source>
</reference>
<keyword evidence="3" id="KW-1185">Reference proteome</keyword>
<dbReference type="RefSeq" id="WP_134204476.1">
    <property type="nucleotide sequence ID" value="NZ_FRXN01000003.1"/>
</dbReference>
<evidence type="ECO:0000313" key="3">
    <source>
        <dbReference type="Proteomes" id="UP000184609"/>
    </source>
</evidence>
<dbReference type="GO" id="GO:0043828">
    <property type="term" value="F:tRNA 2-selenouridine synthase activity"/>
    <property type="evidence" value="ECO:0007669"/>
    <property type="project" value="InterPro"/>
</dbReference>
<sequence>MNQKKYVHRIFEFLDQYHCIDVRAREKQTSSPIPFATQIHLLNENKLNQLKRRGFSNELGKSLMDKIEIHSNEILSTKPTLIFDDSPEIIAKAIWQHFRPKTNLYIYSGGLKSLLEETNQIFKKPYKFFTLYGETGVGKTDLLKLLTSKGQQTLNLEEIANHNGSTFGNLQNNTQPSQETFTIKLAETLARFSVDKPVFAESEKIGLGKNMIPLLLSEALDASKKIRISLSKEERIERLVKEYANVNDLKLKEGIEKLKFRIGQHEANEILKLLEKKAYHEVARHLIEYFDRSESYQSIDGNEFEFTTDNSSPRDCVNQILKNLA</sequence>
<dbReference type="SUPFAM" id="SSF52540">
    <property type="entry name" value="P-loop containing nucleoside triphosphate hydrolases"/>
    <property type="match status" value="1"/>
</dbReference>
<dbReference type="AlphaFoldDB" id="A0A1M7ZFE3"/>
<dbReference type="PANTHER" id="PTHR30401">
    <property type="entry name" value="TRNA 2-SELENOURIDINE SYNTHASE"/>
    <property type="match status" value="1"/>
</dbReference>
<dbReference type="STRING" id="1073327.SAMN04488108_2814"/>
<dbReference type="Pfam" id="PF26341">
    <property type="entry name" value="AAA_SelU"/>
    <property type="match status" value="1"/>
</dbReference>
<dbReference type="OrthoDB" id="9808735at2"/>
<dbReference type="InterPro" id="IPR058840">
    <property type="entry name" value="AAA_SelU"/>
</dbReference>
<dbReference type="PANTHER" id="PTHR30401:SF0">
    <property type="entry name" value="TRNA 2-SELENOURIDINE SYNTHASE"/>
    <property type="match status" value="1"/>
</dbReference>
<dbReference type="Proteomes" id="UP000184609">
    <property type="component" value="Unassembled WGS sequence"/>
</dbReference>
<dbReference type="InterPro" id="IPR027417">
    <property type="entry name" value="P-loop_NTPase"/>
</dbReference>
<name>A0A1M7ZFE3_9BACT</name>
<evidence type="ECO:0000313" key="2">
    <source>
        <dbReference type="EMBL" id="SHO63529.1"/>
    </source>
</evidence>
<organism evidence="2 3">
    <name type="scientific">Algoriphagus zhangzhouensis</name>
    <dbReference type="NCBI Taxonomy" id="1073327"/>
    <lineage>
        <taxon>Bacteria</taxon>
        <taxon>Pseudomonadati</taxon>
        <taxon>Bacteroidota</taxon>
        <taxon>Cytophagia</taxon>
        <taxon>Cytophagales</taxon>
        <taxon>Cyclobacteriaceae</taxon>
        <taxon>Algoriphagus</taxon>
    </lineage>
</organism>
<dbReference type="Gene3D" id="3.40.50.300">
    <property type="entry name" value="P-loop containing nucleotide triphosphate hydrolases"/>
    <property type="match status" value="1"/>
</dbReference>
<evidence type="ECO:0000259" key="1">
    <source>
        <dbReference type="Pfam" id="PF26341"/>
    </source>
</evidence>
<dbReference type="EMBL" id="FRXN01000003">
    <property type="protein sequence ID" value="SHO63529.1"/>
    <property type="molecule type" value="Genomic_DNA"/>
</dbReference>
<accession>A0A1M7ZFE3</accession>